<feature type="region of interest" description="Disordered" evidence="1">
    <location>
        <begin position="228"/>
        <end position="279"/>
    </location>
</feature>
<evidence type="ECO:0000256" key="1">
    <source>
        <dbReference type="SAM" id="MobiDB-lite"/>
    </source>
</evidence>
<reference evidence="2" key="1">
    <citation type="submission" date="2023-03" db="EMBL/GenBank/DDBJ databases">
        <title>Massive genome expansion in bonnet fungi (Mycena s.s.) driven by repeated elements and novel gene families across ecological guilds.</title>
        <authorList>
            <consortium name="Lawrence Berkeley National Laboratory"/>
            <person name="Harder C.B."/>
            <person name="Miyauchi S."/>
            <person name="Viragh M."/>
            <person name="Kuo A."/>
            <person name="Thoen E."/>
            <person name="Andreopoulos B."/>
            <person name="Lu D."/>
            <person name="Skrede I."/>
            <person name="Drula E."/>
            <person name="Henrissat B."/>
            <person name="Morin E."/>
            <person name="Kohler A."/>
            <person name="Barry K."/>
            <person name="LaButti K."/>
            <person name="Morin E."/>
            <person name="Salamov A."/>
            <person name="Lipzen A."/>
            <person name="Mereny Z."/>
            <person name="Hegedus B."/>
            <person name="Baldrian P."/>
            <person name="Stursova M."/>
            <person name="Weitz H."/>
            <person name="Taylor A."/>
            <person name="Grigoriev I.V."/>
            <person name="Nagy L.G."/>
            <person name="Martin F."/>
            <person name="Kauserud H."/>
        </authorList>
    </citation>
    <scope>NUCLEOTIDE SEQUENCE</scope>
    <source>
        <strain evidence="2">CBHHK182m</strain>
    </source>
</reference>
<name>A0AAD7N4G5_9AGAR</name>
<keyword evidence="3" id="KW-1185">Reference proteome</keyword>
<dbReference type="AlphaFoldDB" id="A0AAD7N4G5"/>
<gene>
    <name evidence="2" type="ORF">B0H16DRAFT_1856778</name>
</gene>
<comment type="caution">
    <text evidence="2">The sequence shown here is derived from an EMBL/GenBank/DDBJ whole genome shotgun (WGS) entry which is preliminary data.</text>
</comment>
<protein>
    <submittedName>
        <fullName evidence="2">Uncharacterized protein</fullName>
    </submittedName>
</protein>
<proteinExistence type="predicted"/>
<evidence type="ECO:0000313" key="2">
    <source>
        <dbReference type="EMBL" id="KAJ7745138.1"/>
    </source>
</evidence>
<evidence type="ECO:0000313" key="3">
    <source>
        <dbReference type="Proteomes" id="UP001215598"/>
    </source>
</evidence>
<accession>A0AAD7N4G5</accession>
<dbReference type="Proteomes" id="UP001215598">
    <property type="component" value="Unassembled WGS sequence"/>
</dbReference>
<dbReference type="EMBL" id="JARKIB010000084">
    <property type="protein sequence ID" value="KAJ7745138.1"/>
    <property type="molecule type" value="Genomic_DNA"/>
</dbReference>
<organism evidence="2 3">
    <name type="scientific">Mycena metata</name>
    <dbReference type="NCBI Taxonomy" id="1033252"/>
    <lineage>
        <taxon>Eukaryota</taxon>
        <taxon>Fungi</taxon>
        <taxon>Dikarya</taxon>
        <taxon>Basidiomycota</taxon>
        <taxon>Agaricomycotina</taxon>
        <taxon>Agaricomycetes</taxon>
        <taxon>Agaricomycetidae</taxon>
        <taxon>Agaricales</taxon>
        <taxon>Marasmiineae</taxon>
        <taxon>Mycenaceae</taxon>
        <taxon>Mycena</taxon>
    </lineage>
</organism>
<sequence>MTDSEIWAANEIYSTVEGRGKATGTLAALLDARKFVYTYEWISSNLAMESASHCSSRQRPPGRPICRSNLVRATMGPQRGMLQNKNAVHFRCALGLAMQNLLYFAATQWSRVYRRRAQEKVDARCQTNSHPLSSHFCLHIQRLRASVSFSWAPPLFERIAGPSNTPAHLASLQLAVNHRVDSVFESLGYGTACPLVHALILGIGLYHHPSFKRAALRLPNPAAGGILAPTRPSPHTPAPGRRFQNPRRIPRVLSPSSSSRRRTHLRWRQPPAPATLPPSTLEPYTFIDASLRKPYRY</sequence>